<comment type="caution">
    <text evidence="4">Lacks conserved residue(s) required for the propagation of feature annotation.</text>
</comment>
<feature type="compositionally biased region" description="Polar residues" evidence="5">
    <location>
        <begin position="1"/>
        <end position="11"/>
    </location>
</feature>
<protein>
    <recommendedName>
        <fullName evidence="6">PNPLA domain-containing protein</fullName>
    </recommendedName>
</protein>
<proteinExistence type="predicted"/>
<comment type="caution">
    <text evidence="7">The sequence shown here is derived from an EMBL/GenBank/DDBJ whole genome shotgun (WGS) entry which is preliminary data.</text>
</comment>
<name>A0ABR4AHK0_9LECA</name>
<evidence type="ECO:0000256" key="5">
    <source>
        <dbReference type="SAM" id="MobiDB-lite"/>
    </source>
</evidence>
<dbReference type="InterPro" id="IPR016035">
    <property type="entry name" value="Acyl_Trfase/lysoPLipase"/>
</dbReference>
<keyword evidence="3 4" id="KW-0443">Lipid metabolism</keyword>
<sequence length="363" mass="41844">MNSAQRTSSYHPSPWNPVYATDTRSSGQSEEDIQSTNESSQWLPCHYFDYMAGTSTGGLISIMLGRLRMSIDDCISDYEKLGGKVFGHSRWFHVRSPLWGPRDKYNHEKLENVVKEVVARRVPKIPKFPGGQNFAFDENRCRAVVVSYQQQNNEDRKRNVMERPYLFRTYKNLHQSDEVKEQWRDRNPGPAHDIPIWQVARATSAAPGYFKPSEIDNLKYVDGGFGANNPSSEIFEEVLIMNNQTPTCIRVFVSIGTGKNKGVARLPVLREGSRRARLYDMVNVVRDSGLFRFIKLANVAAKWAAESEETHEDVAKESRRARVQYFRLNVEDGIGPMKLDEWRVRGPIRKRSRILYRRTETSF</sequence>
<evidence type="ECO:0000256" key="1">
    <source>
        <dbReference type="ARBA" id="ARBA00022801"/>
    </source>
</evidence>
<dbReference type="PROSITE" id="PS51635">
    <property type="entry name" value="PNPLA"/>
    <property type="match status" value="1"/>
</dbReference>
<dbReference type="Gene3D" id="3.40.1090.10">
    <property type="entry name" value="Cytosolic phospholipase A2 catalytic domain"/>
    <property type="match status" value="1"/>
</dbReference>
<dbReference type="PANTHER" id="PTHR24185:SF1">
    <property type="entry name" value="CALCIUM-INDEPENDENT PHOSPHOLIPASE A2-GAMMA"/>
    <property type="match status" value="1"/>
</dbReference>
<evidence type="ECO:0000259" key="6">
    <source>
        <dbReference type="PROSITE" id="PS51635"/>
    </source>
</evidence>
<dbReference type="Proteomes" id="UP001590951">
    <property type="component" value="Unassembled WGS sequence"/>
</dbReference>
<feature type="domain" description="PNPLA" evidence="6">
    <location>
        <begin position="22"/>
        <end position="235"/>
    </location>
</feature>
<organism evidence="7 8">
    <name type="scientific">Lepraria finkii</name>
    <dbReference type="NCBI Taxonomy" id="1340010"/>
    <lineage>
        <taxon>Eukaryota</taxon>
        <taxon>Fungi</taxon>
        <taxon>Dikarya</taxon>
        <taxon>Ascomycota</taxon>
        <taxon>Pezizomycotina</taxon>
        <taxon>Lecanoromycetes</taxon>
        <taxon>OSLEUM clade</taxon>
        <taxon>Lecanoromycetidae</taxon>
        <taxon>Lecanorales</taxon>
        <taxon>Lecanorineae</taxon>
        <taxon>Stereocaulaceae</taxon>
        <taxon>Lepraria</taxon>
    </lineage>
</organism>
<feature type="active site" description="Nucleophile" evidence="4">
    <location>
        <position position="55"/>
    </location>
</feature>
<keyword evidence="8" id="KW-1185">Reference proteome</keyword>
<dbReference type="EMBL" id="JBHFEH010000196">
    <property type="protein sequence ID" value="KAL2044568.1"/>
    <property type="molecule type" value="Genomic_DNA"/>
</dbReference>
<dbReference type="PANTHER" id="PTHR24185">
    <property type="entry name" value="CALCIUM-INDEPENDENT PHOSPHOLIPASE A2-GAMMA"/>
    <property type="match status" value="1"/>
</dbReference>
<evidence type="ECO:0000313" key="7">
    <source>
        <dbReference type="EMBL" id="KAL2044568.1"/>
    </source>
</evidence>
<evidence type="ECO:0000256" key="4">
    <source>
        <dbReference type="PROSITE-ProRule" id="PRU01161"/>
    </source>
</evidence>
<keyword evidence="2 4" id="KW-0442">Lipid degradation</keyword>
<dbReference type="Pfam" id="PF01734">
    <property type="entry name" value="Patatin"/>
    <property type="match status" value="1"/>
</dbReference>
<feature type="compositionally biased region" description="Polar residues" evidence="5">
    <location>
        <begin position="22"/>
        <end position="38"/>
    </location>
</feature>
<dbReference type="SUPFAM" id="SSF52151">
    <property type="entry name" value="FabD/lysophospholipase-like"/>
    <property type="match status" value="1"/>
</dbReference>
<feature type="short sequence motif" description="GXSXG" evidence="4">
    <location>
        <begin position="53"/>
        <end position="57"/>
    </location>
</feature>
<keyword evidence="1 4" id="KW-0378">Hydrolase</keyword>
<evidence type="ECO:0000256" key="3">
    <source>
        <dbReference type="ARBA" id="ARBA00023098"/>
    </source>
</evidence>
<feature type="region of interest" description="Disordered" evidence="5">
    <location>
        <begin position="1"/>
        <end position="38"/>
    </location>
</feature>
<accession>A0ABR4AHK0</accession>
<feature type="short sequence motif" description="DGA/G" evidence="4">
    <location>
        <begin position="222"/>
        <end position="224"/>
    </location>
</feature>
<evidence type="ECO:0000313" key="8">
    <source>
        <dbReference type="Proteomes" id="UP001590951"/>
    </source>
</evidence>
<feature type="active site" description="Proton acceptor" evidence="4">
    <location>
        <position position="222"/>
    </location>
</feature>
<dbReference type="InterPro" id="IPR002641">
    <property type="entry name" value="PNPLA_dom"/>
</dbReference>
<reference evidence="7 8" key="1">
    <citation type="submission" date="2024-09" db="EMBL/GenBank/DDBJ databases">
        <title>Rethinking Asexuality: The Enigmatic Case of Functional Sexual Genes in Lepraria (Stereocaulaceae).</title>
        <authorList>
            <person name="Doellman M."/>
            <person name="Sun Y."/>
            <person name="Barcenas-Pena A."/>
            <person name="Lumbsch H.T."/>
            <person name="Grewe F."/>
        </authorList>
    </citation>
    <scope>NUCLEOTIDE SEQUENCE [LARGE SCALE GENOMIC DNA]</scope>
    <source>
        <strain evidence="7 8">Grewe 0041</strain>
    </source>
</reference>
<evidence type="ECO:0000256" key="2">
    <source>
        <dbReference type="ARBA" id="ARBA00022963"/>
    </source>
</evidence>
<gene>
    <name evidence="7" type="ORF">ABVK25_012371</name>
</gene>